<dbReference type="Proteomes" id="UP001353858">
    <property type="component" value="Unassembled WGS sequence"/>
</dbReference>
<dbReference type="FunFam" id="3.40.50.1000:FF:000068">
    <property type="entry name" value="Cation-transporting ATPase"/>
    <property type="match status" value="1"/>
</dbReference>
<evidence type="ECO:0000256" key="13">
    <source>
        <dbReference type="ARBA" id="ARBA00049360"/>
    </source>
</evidence>
<keyword evidence="11 14" id="KW-1133">Transmembrane helix</keyword>
<dbReference type="SUPFAM" id="SSF81660">
    <property type="entry name" value="Metal cation-transporting ATPase, ATP-binding domain N"/>
    <property type="match status" value="1"/>
</dbReference>
<feature type="domain" description="Cation-transporting P-type ATPase N-terminal" evidence="16">
    <location>
        <begin position="146"/>
        <end position="197"/>
    </location>
</feature>
<evidence type="ECO:0000256" key="1">
    <source>
        <dbReference type="ARBA" id="ARBA00004107"/>
    </source>
</evidence>
<keyword evidence="8 14" id="KW-0067">ATP-binding</keyword>
<dbReference type="GO" id="GO:0006874">
    <property type="term" value="P:intracellular calcium ion homeostasis"/>
    <property type="evidence" value="ECO:0007669"/>
    <property type="project" value="TreeGrafter"/>
</dbReference>
<dbReference type="GO" id="GO:0140358">
    <property type="term" value="F:P-type transmembrane transporter activity"/>
    <property type="evidence" value="ECO:0007669"/>
    <property type="project" value="InterPro"/>
</dbReference>
<keyword evidence="7" id="KW-0967">Endosome</keyword>
<dbReference type="SUPFAM" id="SSF56784">
    <property type="entry name" value="HAD-like"/>
    <property type="match status" value="1"/>
</dbReference>
<feature type="transmembrane region" description="Helical" evidence="14">
    <location>
        <begin position="416"/>
        <end position="435"/>
    </location>
</feature>
<dbReference type="Pfam" id="PF00690">
    <property type="entry name" value="Cation_ATPase_N"/>
    <property type="match status" value="1"/>
</dbReference>
<reference evidence="19" key="1">
    <citation type="submission" date="2023-01" db="EMBL/GenBank/DDBJ databases">
        <title>Key to firefly adult light organ development and bioluminescence: homeobox transcription factors regulate luciferase expression and transportation to peroxisome.</title>
        <authorList>
            <person name="Fu X."/>
        </authorList>
    </citation>
    <scope>NUCLEOTIDE SEQUENCE [LARGE SCALE GENOMIC DNA]</scope>
</reference>
<dbReference type="Gene3D" id="2.70.150.10">
    <property type="entry name" value="Calcium-transporting ATPase, cytoplasmic transduction domain A"/>
    <property type="match status" value="1"/>
</dbReference>
<dbReference type="InterPro" id="IPR006544">
    <property type="entry name" value="P-type_TPase_V"/>
</dbReference>
<dbReference type="InterPro" id="IPR047819">
    <property type="entry name" value="P5A-ATPase_N"/>
</dbReference>
<feature type="transmembrane region" description="Helical" evidence="14">
    <location>
        <begin position="1058"/>
        <end position="1082"/>
    </location>
</feature>
<feature type="transmembrane region" description="Helical" evidence="14">
    <location>
        <begin position="1018"/>
        <end position="1038"/>
    </location>
</feature>
<evidence type="ECO:0000256" key="3">
    <source>
        <dbReference type="ARBA" id="ARBA00022553"/>
    </source>
</evidence>
<keyword evidence="4 14" id="KW-0812">Transmembrane</keyword>
<evidence type="ECO:0000259" key="16">
    <source>
        <dbReference type="Pfam" id="PF00690"/>
    </source>
</evidence>
<dbReference type="SFLD" id="SFLDF00027">
    <property type="entry name" value="p-type_atpase"/>
    <property type="match status" value="1"/>
</dbReference>
<dbReference type="Pfam" id="PF12409">
    <property type="entry name" value="P5-ATPase"/>
    <property type="match status" value="1"/>
</dbReference>
<dbReference type="SFLD" id="SFLDS00003">
    <property type="entry name" value="Haloacid_Dehalogenase"/>
    <property type="match status" value="1"/>
</dbReference>
<dbReference type="InterPro" id="IPR008250">
    <property type="entry name" value="ATPase_P-typ_transduc_dom_A_sf"/>
</dbReference>
<evidence type="ECO:0000256" key="14">
    <source>
        <dbReference type="RuleBase" id="RU362082"/>
    </source>
</evidence>
<keyword evidence="12 14" id="KW-0472">Membrane</keyword>
<evidence type="ECO:0000256" key="2">
    <source>
        <dbReference type="ARBA" id="ARBA00006000"/>
    </source>
</evidence>
<dbReference type="GO" id="GO:0005524">
    <property type="term" value="F:ATP binding"/>
    <property type="evidence" value="ECO:0007669"/>
    <property type="project" value="UniProtKB-UniRule"/>
</dbReference>
<dbReference type="GO" id="GO:0016887">
    <property type="term" value="F:ATP hydrolysis activity"/>
    <property type="evidence" value="ECO:0007669"/>
    <property type="project" value="InterPro"/>
</dbReference>
<dbReference type="InterPro" id="IPR044492">
    <property type="entry name" value="P_typ_ATPase_HD_dom"/>
</dbReference>
<evidence type="ECO:0000256" key="11">
    <source>
        <dbReference type="ARBA" id="ARBA00022989"/>
    </source>
</evidence>
<name>A0AAN7QNN8_9COLE</name>
<keyword evidence="3" id="KW-0597">Phosphoprotein</keyword>
<dbReference type="InterPro" id="IPR004014">
    <property type="entry name" value="ATPase_P-typ_cation-transptr_N"/>
</dbReference>
<dbReference type="Gene3D" id="3.40.1110.10">
    <property type="entry name" value="Calcium-transporting ATPase, cytoplasmic domain N"/>
    <property type="match status" value="1"/>
</dbReference>
<dbReference type="Gene3D" id="3.40.50.1000">
    <property type="entry name" value="HAD superfamily/HAD-like"/>
    <property type="match status" value="1"/>
</dbReference>
<keyword evidence="6 14" id="KW-0547">Nucleotide-binding</keyword>
<dbReference type="SFLD" id="SFLDG00002">
    <property type="entry name" value="C1.7:_P-type_atpase_like"/>
    <property type="match status" value="1"/>
</dbReference>
<evidence type="ECO:0000256" key="10">
    <source>
        <dbReference type="ARBA" id="ARBA00022967"/>
    </source>
</evidence>
<keyword evidence="5 14" id="KW-0479">Metal-binding</keyword>
<dbReference type="SUPFAM" id="SSF81665">
    <property type="entry name" value="Calcium ATPase, transmembrane domain M"/>
    <property type="match status" value="1"/>
</dbReference>
<comment type="subcellular location">
    <subcellularLocation>
        <location evidence="1">Late endosome membrane</location>
        <topology evidence="1">Multi-pass membrane protein</topology>
    </subcellularLocation>
    <subcellularLocation>
        <location evidence="14">Membrane</location>
        <topology evidence="14">Multi-pass membrane protein</topology>
    </subcellularLocation>
</comment>
<dbReference type="EC" id="7.2.2.-" evidence="14"/>
<protein>
    <recommendedName>
        <fullName evidence="14">Cation-transporting ATPase</fullName>
        <ecNumber evidence="14">7.2.2.-</ecNumber>
    </recommendedName>
</protein>
<dbReference type="GO" id="GO:0019829">
    <property type="term" value="F:ATPase-coupled monoatomic cation transmembrane transporter activity"/>
    <property type="evidence" value="ECO:0007669"/>
    <property type="project" value="UniProtKB-UniRule"/>
</dbReference>
<feature type="domain" description="P5B-type ATPase N-terminal" evidence="17">
    <location>
        <begin position="26"/>
        <end position="98"/>
    </location>
</feature>
<evidence type="ECO:0000256" key="7">
    <source>
        <dbReference type="ARBA" id="ARBA00022753"/>
    </source>
</evidence>
<gene>
    <name evidence="18" type="ORF">RN001_002714</name>
</gene>
<comment type="catalytic activity">
    <reaction evidence="13 14">
        <text>ATP + H2O = ADP + phosphate + H(+)</text>
        <dbReference type="Rhea" id="RHEA:13065"/>
        <dbReference type="ChEBI" id="CHEBI:15377"/>
        <dbReference type="ChEBI" id="CHEBI:15378"/>
        <dbReference type="ChEBI" id="CHEBI:30616"/>
        <dbReference type="ChEBI" id="CHEBI:43474"/>
        <dbReference type="ChEBI" id="CHEBI:456216"/>
    </reaction>
</comment>
<dbReference type="InterPro" id="IPR001757">
    <property type="entry name" value="P_typ_ATPase"/>
</dbReference>
<evidence type="ECO:0000256" key="5">
    <source>
        <dbReference type="ARBA" id="ARBA00022723"/>
    </source>
</evidence>
<dbReference type="Pfam" id="PF00122">
    <property type="entry name" value="E1-E2_ATPase"/>
    <property type="match status" value="1"/>
</dbReference>
<keyword evidence="10 14" id="KW-1278">Translocase</keyword>
<comment type="similarity">
    <text evidence="2 14">Belongs to the cation transport ATPase (P-type) (TC 3.A.3) family. Type V subfamily.</text>
</comment>
<dbReference type="InterPro" id="IPR023214">
    <property type="entry name" value="HAD_sf"/>
</dbReference>
<comment type="caution">
    <text evidence="18">The sequence shown here is derived from an EMBL/GenBank/DDBJ whole genome shotgun (WGS) entry which is preliminary data.</text>
</comment>
<dbReference type="GO" id="GO:0031902">
    <property type="term" value="C:late endosome membrane"/>
    <property type="evidence" value="ECO:0007669"/>
    <property type="project" value="UniProtKB-SubCell"/>
</dbReference>
<dbReference type="PANTHER" id="PTHR45630">
    <property type="entry name" value="CATION-TRANSPORTING ATPASE-RELATED"/>
    <property type="match status" value="1"/>
</dbReference>
<dbReference type="EMBL" id="JARPUR010000001">
    <property type="protein sequence ID" value="KAK4886443.1"/>
    <property type="molecule type" value="Genomic_DNA"/>
</dbReference>
<dbReference type="GO" id="GO:0015203">
    <property type="term" value="F:polyamine transmembrane transporter activity"/>
    <property type="evidence" value="ECO:0007669"/>
    <property type="project" value="TreeGrafter"/>
</dbReference>
<dbReference type="NCBIfam" id="TIGR01494">
    <property type="entry name" value="ATPase_P-type"/>
    <property type="match status" value="2"/>
</dbReference>
<keyword evidence="19" id="KW-1185">Reference proteome</keyword>
<evidence type="ECO:0000256" key="6">
    <source>
        <dbReference type="ARBA" id="ARBA00022741"/>
    </source>
</evidence>
<feature type="transmembrane region" description="Helical" evidence="14">
    <location>
        <begin position="380"/>
        <end position="401"/>
    </location>
</feature>
<dbReference type="NCBIfam" id="TIGR01657">
    <property type="entry name" value="P-ATPase-V"/>
    <property type="match status" value="1"/>
</dbReference>
<feature type="domain" description="P-type ATPase A" evidence="15">
    <location>
        <begin position="243"/>
        <end position="363"/>
    </location>
</feature>
<dbReference type="InterPro" id="IPR036412">
    <property type="entry name" value="HAD-like_sf"/>
</dbReference>
<evidence type="ECO:0000259" key="17">
    <source>
        <dbReference type="Pfam" id="PF12409"/>
    </source>
</evidence>
<sequence length="1120" mass="126806">MCIFPKHSEYQQIEDEIVQTLGNANDVNCTICGYHYNKNKAIVYNILCILFLGIPYVIFNWYPYFQTIKYDKSSLKNADIVLLKDDQGKFQLIPIERRLAFIPHLGHIDIRYFYYQHTQYVYHQVYNFIPLDVFVPPNSLQDILEYSNGLTSTEYKNLLDLYGSNNISIEVKSYWSLFIEEVFNPFYIFQIFSVILWCLDEYVIYAGCVCFLMLLSIATSLYQTRKQSIALHDLVESSNTEEVQVLRPNSIWGHTQVTVDSKELVPGDLLVIPPTGCVMACDAVLLTGNCIVNESVLTGESIPITKTPPQPSSEAYNPLAHKRHTLFSGTHVLQTRYYGGEQVLARVVYTGFSTTKGSLVKSILYPSPIGLKSYKDSFKFLFILFIVATCGMACSLALYIHRQSGVWDTIIRSLDIFTIVIPPALPAAMTVATVYSQNRLKKLGIFCISPQRINICGKIKLACFDKTGTLTNEGLEIYSVVPCENSNFIEPVINLEGIDPKSLLIQAMATCHSITRIDGNLTGDPLDINMFESIKWELEEPGTSESSRYDMLGPTIVKPKRYIDTSELNLPYEIGVIRQFPFSSNQQCMSVICRTLESPQLLVFSKGAPEKVSALCQQTTLPRNFTNRLTEITAQGFRVIALAYKQLPRNFKWKDAQKVERIEIEKDFIFLGLLIMQNTLKPESQPTISILKDANIRTVMITGDNIRTAVAVARDCGMIGLNEDVLLVNVHESVHHNVPPITTERIGPNTEEKNYVFNFDNSNITFAMDGKTWTNLRMHYAYLIPRLLIRTTVFARFQPDQKTQLVVNLQKLDYIVSMVGDGTNDCGALKAAHVGVSLSQAEASVAAPFTSSIENISCILHLILEGRCALVTTFAMIKYMAVYSLIQFTSVLILYINHSLMGDTQFLFIDLIIITTLALTIGKQGPSLSLGNKRPLGSLFSVRNLVPFSLQVLLCVAVQIGAVLYLHTQFWYKPLPAGTEQVVTTWENTVIFCVSCFQYLILALVYSKGKPYRESIFTNIWLLLIALALTCFITWITICPQKDLANFMDLIPRIRGQLYFRVSLMLFPVVHFILSILIEVCFADRFWFQKFLHIVTCKSQPKSKYKQIMQHSDIPELFSN</sequence>
<dbReference type="SUPFAM" id="SSF81653">
    <property type="entry name" value="Calcium ATPase, transduction domain A"/>
    <property type="match status" value="1"/>
</dbReference>
<feature type="transmembrane region" description="Helical" evidence="14">
    <location>
        <begin position="942"/>
        <end position="966"/>
    </location>
</feature>
<dbReference type="FunFam" id="3.40.1110.10:FF:000026">
    <property type="entry name" value="Cation-transporting ATPase"/>
    <property type="match status" value="1"/>
</dbReference>
<dbReference type="AlphaFoldDB" id="A0AAN7QNN8"/>
<dbReference type="Pfam" id="PF13246">
    <property type="entry name" value="Cation_ATPase"/>
    <property type="match status" value="1"/>
</dbReference>
<keyword evidence="9 14" id="KW-0460">Magnesium</keyword>
<dbReference type="InterPro" id="IPR023299">
    <property type="entry name" value="ATPase_P-typ_cyto_dom_N"/>
</dbReference>
<dbReference type="PRINTS" id="PR00119">
    <property type="entry name" value="CATATPASE"/>
</dbReference>
<feature type="transmembrane region" description="Helical" evidence="14">
    <location>
        <begin position="986"/>
        <end position="1006"/>
    </location>
</feature>
<feature type="transmembrane region" description="Helical" evidence="14">
    <location>
        <begin position="904"/>
        <end position="921"/>
    </location>
</feature>
<organism evidence="18 19">
    <name type="scientific">Aquatica leii</name>
    <dbReference type="NCBI Taxonomy" id="1421715"/>
    <lineage>
        <taxon>Eukaryota</taxon>
        <taxon>Metazoa</taxon>
        <taxon>Ecdysozoa</taxon>
        <taxon>Arthropoda</taxon>
        <taxon>Hexapoda</taxon>
        <taxon>Insecta</taxon>
        <taxon>Pterygota</taxon>
        <taxon>Neoptera</taxon>
        <taxon>Endopterygota</taxon>
        <taxon>Coleoptera</taxon>
        <taxon>Polyphaga</taxon>
        <taxon>Elateriformia</taxon>
        <taxon>Elateroidea</taxon>
        <taxon>Lampyridae</taxon>
        <taxon>Luciolinae</taxon>
        <taxon>Aquatica</taxon>
    </lineage>
</organism>
<proteinExistence type="inferred from homology"/>
<feature type="transmembrane region" description="Helical" evidence="14">
    <location>
        <begin position="174"/>
        <end position="196"/>
    </location>
</feature>
<feature type="transmembrane region" description="Helical" evidence="14">
    <location>
        <begin position="202"/>
        <end position="222"/>
    </location>
</feature>
<accession>A0AAN7QNN8</accession>
<evidence type="ECO:0000256" key="9">
    <source>
        <dbReference type="ARBA" id="ARBA00022842"/>
    </source>
</evidence>
<dbReference type="PROSITE" id="PS00154">
    <property type="entry name" value="ATPASE_E1_E2"/>
    <property type="match status" value="1"/>
</dbReference>
<dbReference type="InterPro" id="IPR023298">
    <property type="entry name" value="ATPase_P-typ_TM_dom_sf"/>
</dbReference>
<dbReference type="InterPro" id="IPR018303">
    <property type="entry name" value="ATPase_P-typ_P_site"/>
</dbReference>
<dbReference type="GO" id="GO:0046872">
    <property type="term" value="F:metal ion binding"/>
    <property type="evidence" value="ECO:0007669"/>
    <property type="project" value="UniProtKB-UniRule"/>
</dbReference>
<evidence type="ECO:0000313" key="18">
    <source>
        <dbReference type="EMBL" id="KAK4886443.1"/>
    </source>
</evidence>
<evidence type="ECO:0000259" key="15">
    <source>
        <dbReference type="Pfam" id="PF00122"/>
    </source>
</evidence>
<feature type="transmembrane region" description="Helical" evidence="14">
    <location>
        <begin position="880"/>
        <end position="898"/>
    </location>
</feature>
<dbReference type="PANTHER" id="PTHR45630:SF8">
    <property type="entry name" value="CATION-TRANSPORTING ATPASE"/>
    <property type="match status" value="1"/>
</dbReference>
<evidence type="ECO:0000256" key="8">
    <source>
        <dbReference type="ARBA" id="ARBA00022840"/>
    </source>
</evidence>
<feature type="transmembrane region" description="Helical" evidence="14">
    <location>
        <begin position="42"/>
        <end position="62"/>
    </location>
</feature>
<evidence type="ECO:0000313" key="19">
    <source>
        <dbReference type="Proteomes" id="UP001353858"/>
    </source>
</evidence>
<dbReference type="InterPro" id="IPR059000">
    <property type="entry name" value="ATPase_P-type_domA"/>
</dbReference>
<dbReference type="FunFam" id="1.20.1110.10:FF:000023">
    <property type="entry name" value="Cation-transporting ATPase"/>
    <property type="match status" value="1"/>
</dbReference>
<evidence type="ECO:0000256" key="12">
    <source>
        <dbReference type="ARBA" id="ARBA00023136"/>
    </source>
</evidence>
<evidence type="ECO:0000256" key="4">
    <source>
        <dbReference type="ARBA" id="ARBA00022692"/>
    </source>
</evidence>